<sequence length="362" mass="38503">MVPAGPVLLREPTEADTDAIVRGCSDPEIARFIPNVPVPYTRDDAISHLKAAEQDWQRGGASFAVADPGTGRWLGNIGLKPPNPRGGVEIGYLIAPWARGRGVAAAATAALSAWAFAHGVHRVELLAEVENLASQRVAMAAGFQREGVQRHGTPARDGAYRDLVSFARLSTDSGERVRPFLPPLPGGSLSDGVVRLTPLEAGDAADYHTLQSLPDVVRYSVPPEAPTAQESEQFCREAGMLWLTGARAEMAIRGADDGAFAGHIQLSNIVPPLRQAMVGYSMLPRARGRGLATRAVNLVTEWAFGHTSLARVVAGTSPANTASHGVLERAGFTRDALLHGALPGPGDTRLDDLQWYRLRPSG</sequence>
<dbReference type="SUPFAM" id="SSF55729">
    <property type="entry name" value="Acyl-CoA N-acyltransferases (Nat)"/>
    <property type="match status" value="2"/>
</dbReference>
<name>A0A8J3STM2_9ACTN</name>
<dbReference type="Gene3D" id="3.40.630.30">
    <property type="match status" value="2"/>
</dbReference>
<proteinExistence type="predicted"/>
<keyword evidence="3" id="KW-1185">Reference proteome</keyword>
<reference evidence="2" key="1">
    <citation type="submission" date="2021-01" db="EMBL/GenBank/DDBJ databases">
        <title>Whole genome shotgun sequence of Planobispora takensis NBRC 109077.</title>
        <authorList>
            <person name="Komaki H."/>
            <person name="Tamura T."/>
        </authorList>
    </citation>
    <scope>NUCLEOTIDE SEQUENCE</scope>
    <source>
        <strain evidence="2">NBRC 109077</strain>
    </source>
</reference>
<dbReference type="GO" id="GO:1990189">
    <property type="term" value="F:protein N-terminal-serine acetyltransferase activity"/>
    <property type="evidence" value="ECO:0007669"/>
    <property type="project" value="TreeGrafter"/>
</dbReference>
<dbReference type="PANTHER" id="PTHR43441">
    <property type="entry name" value="RIBOSOMAL-PROTEIN-SERINE ACETYLTRANSFERASE"/>
    <property type="match status" value="1"/>
</dbReference>
<dbReference type="GO" id="GO:0005737">
    <property type="term" value="C:cytoplasm"/>
    <property type="evidence" value="ECO:0007669"/>
    <property type="project" value="TreeGrafter"/>
</dbReference>
<evidence type="ECO:0000259" key="1">
    <source>
        <dbReference type="PROSITE" id="PS51186"/>
    </source>
</evidence>
<dbReference type="InterPro" id="IPR000182">
    <property type="entry name" value="GNAT_dom"/>
</dbReference>
<dbReference type="PROSITE" id="PS51186">
    <property type="entry name" value="GNAT"/>
    <property type="match status" value="2"/>
</dbReference>
<dbReference type="Pfam" id="PF13302">
    <property type="entry name" value="Acetyltransf_3"/>
    <property type="match status" value="2"/>
</dbReference>
<protein>
    <recommendedName>
        <fullName evidence="1">N-acetyltransferase domain-containing protein</fullName>
    </recommendedName>
</protein>
<accession>A0A8J3STM2</accession>
<dbReference type="GO" id="GO:0008999">
    <property type="term" value="F:protein-N-terminal-alanine acetyltransferase activity"/>
    <property type="evidence" value="ECO:0007669"/>
    <property type="project" value="TreeGrafter"/>
</dbReference>
<dbReference type="InterPro" id="IPR051908">
    <property type="entry name" value="Ribosomal_N-acetyltransferase"/>
</dbReference>
<dbReference type="EMBL" id="BOOK01000013">
    <property type="protein sequence ID" value="GII00043.1"/>
    <property type="molecule type" value="Genomic_DNA"/>
</dbReference>
<dbReference type="Proteomes" id="UP000634476">
    <property type="component" value="Unassembled WGS sequence"/>
</dbReference>
<gene>
    <name evidence="2" type="ORF">Pta02_20510</name>
</gene>
<dbReference type="AlphaFoldDB" id="A0A8J3STM2"/>
<dbReference type="PANTHER" id="PTHR43441:SF10">
    <property type="entry name" value="ACETYLTRANSFERASE"/>
    <property type="match status" value="1"/>
</dbReference>
<comment type="caution">
    <text evidence="2">The sequence shown here is derived from an EMBL/GenBank/DDBJ whole genome shotgun (WGS) entry which is preliminary data.</text>
</comment>
<feature type="domain" description="N-acetyltransferase" evidence="1">
    <location>
        <begin position="7"/>
        <end position="167"/>
    </location>
</feature>
<organism evidence="2 3">
    <name type="scientific">Planobispora takensis</name>
    <dbReference type="NCBI Taxonomy" id="1367882"/>
    <lineage>
        <taxon>Bacteria</taxon>
        <taxon>Bacillati</taxon>
        <taxon>Actinomycetota</taxon>
        <taxon>Actinomycetes</taxon>
        <taxon>Streptosporangiales</taxon>
        <taxon>Streptosporangiaceae</taxon>
        <taxon>Planobispora</taxon>
    </lineage>
</organism>
<evidence type="ECO:0000313" key="2">
    <source>
        <dbReference type="EMBL" id="GII00043.1"/>
    </source>
</evidence>
<evidence type="ECO:0000313" key="3">
    <source>
        <dbReference type="Proteomes" id="UP000634476"/>
    </source>
</evidence>
<dbReference type="InterPro" id="IPR016181">
    <property type="entry name" value="Acyl_CoA_acyltransferase"/>
</dbReference>
<feature type="domain" description="N-acetyltransferase" evidence="1">
    <location>
        <begin position="194"/>
        <end position="360"/>
    </location>
</feature>